<accession>A0A2V2WCM9</accession>
<evidence type="ECO:0000259" key="2">
    <source>
        <dbReference type="Pfam" id="PF09149"/>
    </source>
</evidence>
<dbReference type="VEuPathDB" id="TriTrypDB:TcBrA4_0038010"/>
<dbReference type="InterPro" id="IPR036310">
    <property type="entry name" value="Smp-1-like_sf"/>
</dbReference>
<comment type="caution">
    <text evidence="3">The sequence shown here is derived from an EMBL/GenBank/DDBJ whole genome shotgun (WGS) entry which is preliminary data.</text>
</comment>
<dbReference type="VEuPathDB" id="TriTrypDB:TcCLB.509001.30"/>
<dbReference type="VEuPathDB" id="TriTrypDB:TcCLB.506563.120"/>
<dbReference type="VEuPathDB" id="TriTrypDB:C3747_133g35"/>
<dbReference type="InterPro" id="IPR015232">
    <property type="entry name" value="DUF1935"/>
</dbReference>
<sequence>MGGGASLAKGMGRKKEGGAVEERKGKKSKFWHGCPDMSTVAPSENGTITPAFRISKKETCFLIVAPLLAEEVEHTLGKKEQNDVQPQPQQNTPKPVRWAFYNDSKQLTVKITVSFFCTTQGLRVINEDVKTEHTDDNCLRASVMVKPLETVVFVEGLVGDYSIRCEILQ</sequence>
<dbReference type="Proteomes" id="UP000246078">
    <property type="component" value="Unassembled WGS sequence"/>
</dbReference>
<evidence type="ECO:0000313" key="4">
    <source>
        <dbReference type="Proteomes" id="UP000246078"/>
    </source>
</evidence>
<gene>
    <name evidence="3" type="ORF">C3747_133g35</name>
</gene>
<dbReference type="SMR" id="A0A2V2WCM9"/>
<name>A0A2V2WCM9_TRYCR</name>
<feature type="compositionally biased region" description="Basic and acidic residues" evidence="1">
    <location>
        <begin position="13"/>
        <end position="24"/>
    </location>
</feature>
<dbReference type="SUPFAM" id="SSF101601">
    <property type="entry name" value="Smp-1-like"/>
    <property type="match status" value="1"/>
</dbReference>
<feature type="domain" description="DUF1935" evidence="2">
    <location>
        <begin position="42"/>
        <end position="167"/>
    </location>
</feature>
<dbReference type="InterPro" id="IPR013780">
    <property type="entry name" value="Glyco_hydro_b"/>
</dbReference>
<dbReference type="AlphaFoldDB" id="A0A2V2WCM9"/>
<evidence type="ECO:0000256" key="1">
    <source>
        <dbReference type="SAM" id="MobiDB-lite"/>
    </source>
</evidence>
<proteinExistence type="predicted"/>
<evidence type="ECO:0000313" key="3">
    <source>
        <dbReference type="EMBL" id="PWV05369.1"/>
    </source>
</evidence>
<protein>
    <recommendedName>
        <fullName evidence="2">DUF1935 domain-containing protein</fullName>
    </recommendedName>
</protein>
<dbReference type="Pfam" id="PF09149">
    <property type="entry name" value="DUF1935"/>
    <property type="match status" value="1"/>
</dbReference>
<dbReference type="PANTHER" id="PTHR47047">
    <property type="entry name" value="PUTATIVE-RELATED-RELATED"/>
    <property type="match status" value="1"/>
</dbReference>
<dbReference type="VEuPathDB" id="TriTrypDB:BCY84_13273"/>
<reference evidence="3 4" key="1">
    <citation type="journal article" date="2018" name="Microb. Genom.">
        <title>Expanding an expanded genome: long-read sequencing of Trypanosoma cruzi.</title>
        <authorList>
            <person name="Berna L."/>
            <person name="Rodriguez M."/>
            <person name="Chiribao M.L."/>
            <person name="Parodi-Talice A."/>
            <person name="Pita S."/>
            <person name="Rijo G."/>
            <person name="Alvarez-Valin F."/>
            <person name="Robello C."/>
        </authorList>
    </citation>
    <scope>NUCLEOTIDE SEQUENCE [LARGE SCALE GENOMIC DNA]</scope>
    <source>
        <strain evidence="3 4">TCC</strain>
    </source>
</reference>
<dbReference type="EMBL" id="PRFC01000133">
    <property type="protein sequence ID" value="PWV05369.1"/>
    <property type="molecule type" value="Genomic_DNA"/>
</dbReference>
<dbReference type="VEuPathDB" id="TriTrypDB:TcCL_NonESM06566"/>
<dbReference type="OrthoDB" id="10306952at2759"/>
<dbReference type="VEuPathDB" id="TriTrypDB:TcYC6_0017840"/>
<feature type="region of interest" description="Disordered" evidence="1">
    <location>
        <begin position="1"/>
        <end position="33"/>
    </location>
</feature>
<organism evidence="3 4">
    <name type="scientific">Trypanosoma cruzi</name>
    <dbReference type="NCBI Taxonomy" id="5693"/>
    <lineage>
        <taxon>Eukaryota</taxon>
        <taxon>Discoba</taxon>
        <taxon>Euglenozoa</taxon>
        <taxon>Kinetoplastea</taxon>
        <taxon>Metakinetoplastina</taxon>
        <taxon>Trypanosomatida</taxon>
        <taxon>Trypanosomatidae</taxon>
        <taxon>Trypanosoma</taxon>
        <taxon>Schizotrypanum</taxon>
    </lineage>
</organism>
<dbReference type="Gene3D" id="2.60.40.1180">
    <property type="entry name" value="Golgi alpha-mannosidase II"/>
    <property type="match status" value="1"/>
</dbReference>
<dbReference type="VEuPathDB" id="TriTrypDB:TcG_07939"/>